<dbReference type="Gene3D" id="1.20.1250.20">
    <property type="entry name" value="MFS general substrate transporter like domains"/>
    <property type="match status" value="2"/>
</dbReference>
<dbReference type="KEGG" id="bcv:Bcav_3149"/>
<keyword evidence="1" id="KW-1133">Transmembrane helix</keyword>
<reference evidence="2 3" key="1">
    <citation type="journal article" date="2009" name="Stand. Genomic Sci.">
        <title>Complete genome sequence of Beutenbergia cavernae type strain (HKI 0122).</title>
        <authorList>
            <person name="Land M."/>
            <person name="Pukall R."/>
            <person name="Abt B."/>
            <person name="Goker M."/>
            <person name="Rohde M."/>
            <person name="Glavina Del Rio T."/>
            <person name="Tice H."/>
            <person name="Copeland A."/>
            <person name="Cheng J.F."/>
            <person name="Lucas S."/>
            <person name="Chen F."/>
            <person name="Nolan M."/>
            <person name="Bruce D."/>
            <person name="Goodwin L."/>
            <person name="Pitluck S."/>
            <person name="Ivanova N."/>
            <person name="Mavromatis K."/>
            <person name="Ovchinnikova G."/>
            <person name="Pati A."/>
            <person name="Chen A."/>
            <person name="Palaniappan K."/>
            <person name="Hauser L."/>
            <person name="Chang Y.J."/>
            <person name="Jefferies C.C."/>
            <person name="Saunders E."/>
            <person name="Brettin T."/>
            <person name="Detter J.C."/>
            <person name="Han C."/>
            <person name="Chain P."/>
            <person name="Bristow J."/>
            <person name="Eisen J.A."/>
            <person name="Markowitz V."/>
            <person name="Hugenholtz P."/>
            <person name="Kyrpides N.C."/>
            <person name="Klenk H.P."/>
            <person name="Lapidus A."/>
        </authorList>
    </citation>
    <scope>NUCLEOTIDE SEQUENCE [LARGE SCALE GENOMIC DNA]</scope>
    <source>
        <strain evidence="3">ATCC BAA-8 / DSM 12333 / NBRC 16432</strain>
    </source>
</reference>
<dbReference type="InterPro" id="IPR039672">
    <property type="entry name" value="MFS_2"/>
</dbReference>
<gene>
    <name evidence="2" type="ordered locus">Bcav_3149</name>
</gene>
<keyword evidence="1" id="KW-0472">Membrane</keyword>
<feature type="transmembrane region" description="Helical" evidence="1">
    <location>
        <begin position="170"/>
        <end position="187"/>
    </location>
</feature>
<feature type="transmembrane region" description="Helical" evidence="1">
    <location>
        <begin position="330"/>
        <end position="357"/>
    </location>
</feature>
<dbReference type="HOGENOM" id="CLU_027408_0_3_11"/>
<dbReference type="Pfam" id="PF13347">
    <property type="entry name" value="MFS_2"/>
    <property type="match status" value="1"/>
</dbReference>
<proteinExistence type="predicted"/>
<feature type="transmembrane region" description="Helical" evidence="1">
    <location>
        <begin position="378"/>
        <end position="400"/>
    </location>
</feature>
<keyword evidence="1" id="KW-0812">Transmembrane</keyword>
<dbReference type="SUPFAM" id="SSF103473">
    <property type="entry name" value="MFS general substrate transporter"/>
    <property type="match status" value="1"/>
</dbReference>
<dbReference type="RefSeq" id="WP_015883633.1">
    <property type="nucleotide sequence ID" value="NC_012669.1"/>
</dbReference>
<evidence type="ECO:0000313" key="3">
    <source>
        <dbReference type="Proteomes" id="UP000007962"/>
    </source>
</evidence>
<dbReference type="GO" id="GO:0008643">
    <property type="term" value="P:carbohydrate transport"/>
    <property type="evidence" value="ECO:0007669"/>
    <property type="project" value="InterPro"/>
</dbReference>
<sequence>MTNSAGAHAPSGGGAPAVVDPRRGASALRYGVGMFGTSLPINMFRAYMTIYYVDELGLDTYWYGIVMVAYAIIDAVDNPVFGYLTDRTRSRWGRRKPWLVVGAPVLALALVVFFSPPENASDVVILVWFAVFAIGMETVDSLINASYGALLPEMFPGERERAKANAVRQAFQLAAMVIGIALTPIVVDLLGYATTAIVYGVVAAAVILWSALGAKENPAVQTEPGPRIWDSVKVIFSTAKFWAVAITGGLYAGATGLIIAAIPFLAEYTLVLAAWQTSVLFASVLLVAVACLPLWTAVVRRRGALWTWQWALVAFAVAMLPMLLARDFVVAVVCGIVIGVGYSGVLATADLVVAKLLDEDTLRTGVHREGMFLAAIGFFNRLNGLVRGAAFVLAGALFGFRSGDNPGDRPDQAGLFLAVVAPAAFLALAAIAARFVRFDDDVTPPDIDAVIAAERMDEQR</sequence>
<evidence type="ECO:0000256" key="1">
    <source>
        <dbReference type="SAM" id="Phobius"/>
    </source>
</evidence>
<dbReference type="InterPro" id="IPR036259">
    <property type="entry name" value="MFS_trans_sf"/>
</dbReference>
<dbReference type="Proteomes" id="UP000007962">
    <property type="component" value="Chromosome"/>
</dbReference>
<dbReference type="EMBL" id="CP001618">
    <property type="protein sequence ID" value="ACQ81393.1"/>
    <property type="molecule type" value="Genomic_DNA"/>
</dbReference>
<feature type="transmembrane region" description="Helical" evidence="1">
    <location>
        <begin position="278"/>
        <end position="298"/>
    </location>
</feature>
<feature type="transmembrane region" description="Helical" evidence="1">
    <location>
        <begin position="305"/>
        <end position="324"/>
    </location>
</feature>
<dbReference type="AlphaFoldDB" id="C5C0J7"/>
<dbReference type="PANTHER" id="PTHR11328">
    <property type="entry name" value="MAJOR FACILITATOR SUPERFAMILY DOMAIN-CONTAINING PROTEIN"/>
    <property type="match status" value="1"/>
</dbReference>
<dbReference type="STRING" id="471853.Bcav_3149"/>
<feature type="transmembrane region" description="Helical" evidence="1">
    <location>
        <begin position="97"/>
        <end position="114"/>
    </location>
</feature>
<dbReference type="GO" id="GO:0005886">
    <property type="term" value="C:plasma membrane"/>
    <property type="evidence" value="ECO:0007669"/>
    <property type="project" value="TreeGrafter"/>
</dbReference>
<dbReference type="eggNOG" id="COG2211">
    <property type="taxonomic scope" value="Bacteria"/>
</dbReference>
<protein>
    <submittedName>
        <fullName evidence="2">Major facilitator superfamily MFS_1</fullName>
    </submittedName>
</protein>
<dbReference type="GO" id="GO:0015293">
    <property type="term" value="F:symporter activity"/>
    <property type="evidence" value="ECO:0007669"/>
    <property type="project" value="InterPro"/>
</dbReference>
<name>C5C0J7_BEUC1</name>
<feature type="transmembrane region" description="Helical" evidence="1">
    <location>
        <begin position="241"/>
        <end position="266"/>
    </location>
</feature>
<evidence type="ECO:0000313" key="2">
    <source>
        <dbReference type="EMBL" id="ACQ81393.1"/>
    </source>
</evidence>
<feature type="transmembrane region" description="Helical" evidence="1">
    <location>
        <begin position="61"/>
        <end position="85"/>
    </location>
</feature>
<feature type="transmembrane region" description="Helical" evidence="1">
    <location>
        <begin position="126"/>
        <end position="150"/>
    </location>
</feature>
<feature type="transmembrane region" description="Helical" evidence="1">
    <location>
        <begin position="193"/>
        <end position="212"/>
    </location>
</feature>
<accession>C5C0J7</accession>
<dbReference type="PANTHER" id="PTHR11328:SF24">
    <property type="entry name" value="MAJOR FACILITATOR SUPERFAMILY (MFS) PROFILE DOMAIN-CONTAINING PROTEIN"/>
    <property type="match status" value="1"/>
</dbReference>
<feature type="transmembrane region" description="Helical" evidence="1">
    <location>
        <begin position="412"/>
        <end position="433"/>
    </location>
</feature>
<keyword evidence="3" id="KW-1185">Reference proteome</keyword>
<organism evidence="2 3">
    <name type="scientific">Beutenbergia cavernae (strain ATCC BAA-8 / DSM 12333 / CCUG 43141 / JCM 11478 / NBRC 16432 / NCIMB 13614 / HKI 0122)</name>
    <dbReference type="NCBI Taxonomy" id="471853"/>
    <lineage>
        <taxon>Bacteria</taxon>
        <taxon>Bacillati</taxon>
        <taxon>Actinomycetota</taxon>
        <taxon>Actinomycetes</taxon>
        <taxon>Micrococcales</taxon>
        <taxon>Beutenbergiaceae</taxon>
        <taxon>Beutenbergia</taxon>
    </lineage>
</organism>